<reference evidence="2 3" key="1">
    <citation type="submission" date="2020-04" db="EMBL/GenBank/DDBJ databases">
        <title>FDA dAtabase for Regulatory Grade micrObial Sequences (FDA-ARGOS): Supporting development and validation of Infectious Disease Dx tests.</title>
        <authorList>
            <person name="Sciortino C."/>
            <person name="Tallon L."/>
            <person name="Sadzewicz L."/>
            <person name="Vavikolanu K."/>
            <person name="Mehta A."/>
            <person name="Aluvathingal J."/>
            <person name="Nadendla S."/>
            <person name="Nandy P."/>
            <person name="Geyer C."/>
            <person name="Yan Y."/>
            <person name="Sichtig H."/>
        </authorList>
    </citation>
    <scope>NUCLEOTIDE SEQUENCE [LARGE SCALE GENOMIC DNA]</scope>
    <source>
        <strain evidence="2 3">FDAARGOS_633</strain>
    </source>
</reference>
<protein>
    <submittedName>
        <fullName evidence="2">Uncharacterized protein</fullName>
    </submittedName>
</protein>
<evidence type="ECO:0000313" key="1">
    <source>
        <dbReference type="EMBL" id="QIX20804.1"/>
    </source>
</evidence>
<dbReference type="EMBL" id="CP050898">
    <property type="protein sequence ID" value="QIX20804.1"/>
    <property type="molecule type" value="Genomic_DNA"/>
</dbReference>
<evidence type="ECO:0000313" key="2">
    <source>
        <dbReference type="EMBL" id="QIX21447.1"/>
    </source>
</evidence>
<name>A0A6H0ZN12_9HYPH</name>
<dbReference type="EMBL" id="CP050898">
    <property type="protein sequence ID" value="QIX21447.1"/>
    <property type="molecule type" value="Genomic_DNA"/>
</dbReference>
<organism evidence="2 3">
    <name type="scientific">Agrobacterium pusense</name>
    <dbReference type="NCBI Taxonomy" id="648995"/>
    <lineage>
        <taxon>Bacteria</taxon>
        <taxon>Pseudomonadati</taxon>
        <taxon>Pseudomonadota</taxon>
        <taxon>Alphaproteobacteria</taxon>
        <taxon>Hyphomicrobiales</taxon>
        <taxon>Rhizobiaceae</taxon>
        <taxon>Rhizobium/Agrobacterium group</taxon>
        <taxon>Agrobacterium</taxon>
    </lineage>
</organism>
<gene>
    <name evidence="1" type="ORF">FOB41_06510</name>
    <name evidence="2" type="ORF">FOB41_10025</name>
</gene>
<sequence length="64" mass="7178">MRQAHLAHQTGLTRTGKINMLNRKPYRTAAQKAEARRTARKFEGTWVSGSPVSYHRAAKARAEG</sequence>
<proteinExistence type="predicted"/>
<dbReference type="Proteomes" id="UP000500870">
    <property type="component" value="Chromosome 1"/>
</dbReference>
<evidence type="ECO:0000313" key="3">
    <source>
        <dbReference type="Proteomes" id="UP000500870"/>
    </source>
</evidence>
<dbReference type="AlphaFoldDB" id="A0A6H0ZN12"/>
<dbReference type="RefSeq" id="WP_177319124.1">
    <property type="nucleotide sequence ID" value="NZ_CP050898.1"/>
</dbReference>
<accession>A0A6H0ZN12</accession>